<organism evidence="3 4">
    <name type="scientific">Lyngbya confervoides BDU141951</name>
    <dbReference type="NCBI Taxonomy" id="1574623"/>
    <lineage>
        <taxon>Bacteria</taxon>
        <taxon>Bacillati</taxon>
        <taxon>Cyanobacteriota</taxon>
        <taxon>Cyanophyceae</taxon>
        <taxon>Oscillatoriophycideae</taxon>
        <taxon>Oscillatoriales</taxon>
        <taxon>Microcoleaceae</taxon>
        <taxon>Lyngbya</taxon>
    </lineage>
</organism>
<reference evidence="3 4" key="1">
    <citation type="journal article" date="2015" name="Genome Announc.">
        <title>Draft Genome Sequence of Filamentous Marine Cyanobacterium Lyngbya confervoides Strain BDU141951.</title>
        <authorList>
            <person name="Chandrababunaidu M.M."/>
            <person name="Sen D."/>
            <person name="Tripathy S."/>
        </authorList>
    </citation>
    <scope>NUCLEOTIDE SEQUENCE [LARGE SCALE GENOMIC DNA]</scope>
    <source>
        <strain evidence="3 4">BDU141951</strain>
    </source>
</reference>
<dbReference type="EMBL" id="JTHE03000009">
    <property type="protein sequence ID" value="MCM1981463.1"/>
    <property type="molecule type" value="Genomic_DNA"/>
</dbReference>
<keyword evidence="1" id="KW-0175">Coiled coil</keyword>
<comment type="caution">
    <text evidence="3">The sequence shown here is derived from an EMBL/GenBank/DDBJ whole genome shotgun (WGS) entry which is preliminary data.</text>
</comment>
<dbReference type="AlphaFoldDB" id="A0ABD4SYX6"/>
<keyword evidence="2" id="KW-0472">Membrane</keyword>
<dbReference type="RefSeq" id="WP_166278979.1">
    <property type="nucleotide sequence ID" value="NZ_JTHE03000009.1"/>
</dbReference>
<keyword evidence="2" id="KW-0812">Transmembrane</keyword>
<feature type="coiled-coil region" evidence="1">
    <location>
        <begin position="95"/>
        <end position="133"/>
    </location>
</feature>
<keyword evidence="4" id="KW-1185">Reference proteome</keyword>
<sequence>MAAVSTNPFLELSEAWMSLYPTIHWLLHHPVLSLILGFLGLYLLWGLLRGLVQITENLWIRLLKSPWWLAKILWEAAGRRLHLIAPGTIASSAPASSQRDRLLEVIAQLEALQREQSQLLQAAKEQLQNLDRVR</sequence>
<gene>
    <name evidence="3" type="ORF">QQ91_0001275</name>
</gene>
<evidence type="ECO:0000313" key="3">
    <source>
        <dbReference type="EMBL" id="MCM1981463.1"/>
    </source>
</evidence>
<accession>A0ABD4SYX6</accession>
<feature type="transmembrane region" description="Helical" evidence="2">
    <location>
        <begin position="26"/>
        <end position="48"/>
    </location>
</feature>
<proteinExistence type="predicted"/>
<protein>
    <submittedName>
        <fullName evidence="3">Uncharacterized protein</fullName>
    </submittedName>
</protein>
<name>A0ABD4SYX6_9CYAN</name>
<evidence type="ECO:0000313" key="4">
    <source>
        <dbReference type="Proteomes" id="UP000031561"/>
    </source>
</evidence>
<evidence type="ECO:0000256" key="2">
    <source>
        <dbReference type="SAM" id="Phobius"/>
    </source>
</evidence>
<dbReference type="Proteomes" id="UP000031561">
    <property type="component" value="Unassembled WGS sequence"/>
</dbReference>
<keyword evidence="2" id="KW-1133">Transmembrane helix</keyword>
<evidence type="ECO:0000256" key="1">
    <source>
        <dbReference type="SAM" id="Coils"/>
    </source>
</evidence>